<protein>
    <recommendedName>
        <fullName evidence="4">Antitoxin</fullName>
    </recommendedName>
</protein>
<name>A0A3L9LCJ0_9MICC</name>
<reference evidence="2 3" key="1">
    <citation type="submission" date="2018-10" db="EMBL/GenBank/DDBJ databases">
        <title>Kocuria tytonicola, new bacteria from the preen glands of American barn owls (Tyto furcata).</title>
        <authorList>
            <person name="Braun M.S."/>
            <person name="Wang E."/>
            <person name="Zimmermann S."/>
            <person name="Boutin S."/>
            <person name="Wagner H."/>
            <person name="Wink M."/>
        </authorList>
    </citation>
    <scope>NUCLEOTIDE SEQUENCE [LARGE SCALE GENOMIC DNA]</scope>
    <source>
        <strain evidence="2 3">473</strain>
    </source>
</reference>
<feature type="region of interest" description="Disordered" evidence="1">
    <location>
        <begin position="75"/>
        <end position="96"/>
    </location>
</feature>
<evidence type="ECO:0000256" key="1">
    <source>
        <dbReference type="SAM" id="MobiDB-lite"/>
    </source>
</evidence>
<accession>A0A3L9LCJ0</accession>
<evidence type="ECO:0000313" key="3">
    <source>
        <dbReference type="Proteomes" id="UP000277871"/>
    </source>
</evidence>
<evidence type="ECO:0008006" key="4">
    <source>
        <dbReference type="Google" id="ProtNLM"/>
    </source>
</evidence>
<organism evidence="2 3">
    <name type="scientific">Kocuria tytonicola</name>
    <dbReference type="NCBI Taxonomy" id="2055946"/>
    <lineage>
        <taxon>Bacteria</taxon>
        <taxon>Bacillati</taxon>
        <taxon>Actinomycetota</taxon>
        <taxon>Actinomycetes</taxon>
        <taxon>Micrococcales</taxon>
        <taxon>Micrococcaceae</taxon>
        <taxon>Kocuria</taxon>
    </lineage>
</organism>
<sequence length="96" mass="10270">MASLLSHPLTSREARESLGDTLQRFRTEGLTAEPVTFGAQRKPEAVMIPYEAFEAIAPLLEDLATAETARARIRAGGASPLSETAEALGLDPADFQ</sequence>
<dbReference type="Proteomes" id="UP000277871">
    <property type="component" value="Unassembled WGS sequence"/>
</dbReference>
<proteinExistence type="predicted"/>
<gene>
    <name evidence="2" type="ORF">EAE32_02775</name>
</gene>
<dbReference type="RefSeq" id="WP_121864110.1">
    <property type="nucleotide sequence ID" value="NZ_RDEX01000001.1"/>
</dbReference>
<evidence type="ECO:0000313" key="2">
    <source>
        <dbReference type="EMBL" id="RLY94162.1"/>
    </source>
</evidence>
<keyword evidence="3" id="KW-1185">Reference proteome</keyword>
<dbReference type="EMBL" id="RDEX01000001">
    <property type="protein sequence ID" value="RLY94162.1"/>
    <property type="molecule type" value="Genomic_DNA"/>
</dbReference>
<dbReference type="AlphaFoldDB" id="A0A3L9LCJ0"/>
<comment type="caution">
    <text evidence="2">The sequence shown here is derived from an EMBL/GenBank/DDBJ whole genome shotgun (WGS) entry which is preliminary data.</text>
</comment>